<keyword evidence="5" id="KW-1185">Reference proteome</keyword>
<dbReference type="InterPro" id="IPR048364">
    <property type="entry name" value="Hikeshi-like_C"/>
</dbReference>
<dbReference type="GO" id="GO:0005634">
    <property type="term" value="C:nucleus"/>
    <property type="evidence" value="ECO:0007669"/>
    <property type="project" value="TreeGrafter"/>
</dbReference>
<dbReference type="InterPro" id="IPR031318">
    <property type="entry name" value="OPI10"/>
</dbReference>
<evidence type="ECO:0000259" key="3">
    <source>
        <dbReference type="Pfam" id="PF21057"/>
    </source>
</evidence>
<comment type="similarity">
    <text evidence="1">Belongs to the OPI10 family.</text>
</comment>
<dbReference type="GO" id="GO:0061608">
    <property type="term" value="F:nuclear import signal receptor activity"/>
    <property type="evidence" value="ECO:0007669"/>
    <property type="project" value="TreeGrafter"/>
</dbReference>
<proteinExistence type="inferred from homology"/>
<protein>
    <recommendedName>
        <fullName evidence="6">Hikeshi-like domain-containing protein</fullName>
    </recommendedName>
</protein>
<dbReference type="AlphaFoldDB" id="A0A9W8ADB3"/>
<name>A0A9W8ADB3_9FUNG</name>
<dbReference type="Proteomes" id="UP001150569">
    <property type="component" value="Unassembled WGS sequence"/>
</dbReference>
<comment type="caution">
    <text evidence="4">The sequence shown here is derived from an EMBL/GenBank/DDBJ whole genome shotgun (WGS) entry which is preliminary data.</text>
</comment>
<dbReference type="GO" id="GO:0006606">
    <property type="term" value="P:protein import into nucleus"/>
    <property type="evidence" value="ECO:0007669"/>
    <property type="project" value="TreeGrafter"/>
</dbReference>
<reference evidence="4" key="1">
    <citation type="submission" date="2022-07" db="EMBL/GenBank/DDBJ databases">
        <title>Phylogenomic reconstructions and comparative analyses of Kickxellomycotina fungi.</title>
        <authorList>
            <person name="Reynolds N.K."/>
            <person name="Stajich J.E."/>
            <person name="Barry K."/>
            <person name="Grigoriev I.V."/>
            <person name="Crous P."/>
            <person name="Smith M.E."/>
        </authorList>
    </citation>
    <scope>NUCLEOTIDE SEQUENCE</scope>
    <source>
        <strain evidence="4">RSA 861</strain>
    </source>
</reference>
<dbReference type="Pfam" id="PF05603">
    <property type="entry name" value="Hikeshi-like_N"/>
    <property type="match status" value="1"/>
</dbReference>
<dbReference type="GO" id="GO:0005829">
    <property type="term" value="C:cytosol"/>
    <property type="evidence" value="ECO:0007669"/>
    <property type="project" value="TreeGrafter"/>
</dbReference>
<dbReference type="InterPro" id="IPR008493">
    <property type="entry name" value="Hikeshi-like_N"/>
</dbReference>
<dbReference type="OrthoDB" id="10248398at2759"/>
<feature type="domain" description="Hikeshi-like N-terminal" evidence="2">
    <location>
        <begin position="5"/>
        <end position="137"/>
    </location>
</feature>
<dbReference type="Pfam" id="PF21057">
    <property type="entry name" value="Hikeshi-like_C"/>
    <property type="match status" value="1"/>
</dbReference>
<dbReference type="EMBL" id="JANBPT010000329">
    <property type="protein sequence ID" value="KAJ1923514.1"/>
    <property type="molecule type" value="Genomic_DNA"/>
</dbReference>
<evidence type="ECO:0008006" key="6">
    <source>
        <dbReference type="Google" id="ProtNLM"/>
    </source>
</evidence>
<evidence type="ECO:0000313" key="4">
    <source>
        <dbReference type="EMBL" id="KAJ1923514.1"/>
    </source>
</evidence>
<accession>A0A9W8ADB3</accession>
<evidence type="ECO:0000259" key="2">
    <source>
        <dbReference type="Pfam" id="PF05603"/>
    </source>
</evidence>
<dbReference type="PANTHER" id="PTHR12925:SF0">
    <property type="entry name" value="PROTEIN HIKESHI"/>
    <property type="match status" value="1"/>
</dbReference>
<organism evidence="4 5">
    <name type="scientific">Tieghemiomyces parasiticus</name>
    <dbReference type="NCBI Taxonomy" id="78921"/>
    <lineage>
        <taxon>Eukaryota</taxon>
        <taxon>Fungi</taxon>
        <taxon>Fungi incertae sedis</taxon>
        <taxon>Zoopagomycota</taxon>
        <taxon>Kickxellomycotina</taxon>
        <taxon>Dimargaritomycetes</taxon>
        <taxon>Dimargaritales</taxon>
        <taxon>Dimargaritaceae</taxon>
        <taxon>Tieghemiomyces</taxon>
    </lineage>
</organism>
<feature type="domain" description="Hikeshi-like C-terminal" evidence="3">
    <location>
        <begin position="256"/>
        <end position="291"/>
    </location>
</feature>
<dbReference type="PANTHER" id="PTHR12925">
    <property type="entry name" value="HIKESHI FAMILY MEMBER"/>
    <property type="match status" value="1"/>
</dbReference>
<sequence length="297" mass="31006">MFGCIIAGRLVQTNLQQVDVNKYVFELVDPATINHIVVFLLGTIPFEAGYAATVHFQWPETQQWQMLGILSNNKSSAVFRLRSGSCSAVNGYAGASMVDTNGTIANGAGSGTSRPAILGISIEPIQSVEAQYAQMQQGKAAVPGSLSSNGSSPTASATTALVAKSSTLPSSLATTQLTPATLQQFLVPVVQKVMTNLYNFVTSFSTDRTSNVSAATQGSQLPFGTAGVSDFSTTATAAGSFGMPAMTASGGGGSGSWATNSGTQGPAIPLKAFEEWYHTFERKVRLDPEFLLRPSNA</sequence>
<evidence type="ECO:0000256" key="1">
    <source>
        <dbReference type="ARBA" id="ARBA00006623"/>
    </source>
</evidence>
<evidence type="ECO:0000313" key="5">
    <source>
        <dbReference type="Proteomes" id="UP001150569"/>
    </source>
</evidence>
<gene>
    <name evidence="4" type="ORF">IWQ60_005839</name>
</gene>